<proteinExistence type="predicted"/>
<gene>
    <name evidence="1" type="ORF">AWC29_13990</name>
</gene>
<sequence>MTIASSGNAGAQRVGTICLVTIASSGNAGAQRVGTILDHSTSGGSR</sequence>
<reference evidence="1 2" key="1">
    <citation type="submission" date="2016-01" db="EMBL/GenBank/DDBJ databases">
        <title>The new phylogeny of the genus Mycobacterium.</title>
        <authorList>
            <person name="Tarcisio F."/>
            <person name="Conor M."/>
            <person name="Antonella G."/>
            <person name="Elisabetta G."/>
            <person name="Giulia F.S."/>
            <person name="Sara T."/>
            <person name="Anna F."/>
            <person name="Clotilde B."/>
            <person name="Roberto B."/>
            <person name="Veronica D.S."/>
            <person name="Fabio R."/>
            <person name="Monica P."/>
            <person name="Olivier J."/>
            <person name="Enrico T."/>
            <person name="Nicola S."/>
        </authorList>
    </citation>
    <scope>NUCLEOTIDE SEQUENCE [LARGE SCALE GENOMIC DNA]</scope>
    <source>
        <strain evidence="1 2">DSM 44626</strain>
    </source>
</reference>
<comment type="caution">
    <text evidence="1">The sequence shown here is derived from an EMBL/GenBank/DDBJ whole genome shotgun (WGS) entry which is preliminary data.</text>
</comment>
<dbReference type="GO" id="GO:0016787">
    <property type="term" value="F:hydrolase activity"/>
    <property type="evidence" value="ECO:0007669"/>
    <property type="project" value="UniProtKB-KW"/>
</dbReference>
<keyword evidence="2" id="KW-1185">Reference proteome</keyword>
<name>A0ABX3W4W0_9MYCO</name>
<organism evidence="1 2">
    <name type="scientific">Mycobacterium triplex</name>
    <dbReference type="NCBI Taxonomy" id="47839"/>
    <lineage>
        <taxon>Bacteria</taxon>
        <taxon>Bacillati</taxon>
        <taxon>Actinomycetota</taxon>
        <taxon>Actinomycetes</taxon>
        <taxon>Mycobacteriales</taxon>
        <taxon>Mycobacteriaceae</taxon>
        <taxon>Mycobacterium</taxon>
        <taxon>Mycobacterium simiae complex</taxon>
    </lineage>
</organism>
<accession>A0ABX3W4W0</accession>
<dbReference type="Proteomes" id="UP000193710">
    <property type="component" value="Unassembled WGS sequence"/>
</dbReference>
<keyword evidence="1" id="KW-0378">Hydrolase</keyword>
<dbReference type="EMBL" id="LQPY01000019">
    <property type="protein sequence ID" value="ORX04166.1"/>
    <property type="molecule type" value="Genomic_DNA"/>
</dbReference>
<evidence type="ECO:0000313" key="1">
    <source>
        <dbReference type="EMBL" id="ORX04166.1"/>
    </source>
</evidence>
<dbReference type="RefSeq" id="WP_036473164.1">
    <property type="nucleotide sequence ID" value="NZ_LQPY01000019.1"/>
</dbReference>
<protein>
    <submittedName>
        <fullName evidence="1">Epoxide hydrolase</fullName>
    </submittedName>
</protein>
<evidence type="ECO:0000313" key="2">
    <source>
        <dbReference type="Proteomes" id="UP000193710"/>
    </source>
</evidence>